<reference evidence="8" key="1">
    <citation type="journal article" date="2008" name="Nat. Genet.">
        <title>The Pristionchus pacificus genome provides a unique perspective on nematode lifestyle and parasitism.</title>
        <authorList>
            <person name="Dieterich C."/>
            <person name="Clifton S.W."/>
            <person name="Schuster L.N."/>
            <person name="Chinwalla A."/>
            <person name="Delehaunty K."/>
            <person name="Dinkelacker I."/>
            <person name="Fulton L."/>
            <person name="Fulton R."/>
            <person name="Godfrey J."/>
            <person name="Minx P."/>
            <person name="Mitreva M."/>
            <person name="Roeseler W."/>
            <person name="Tian H."/>
            <person name="Witte H."/>
            <person name="Yang S.P."/>
            <person name="Wilson R.K."/>
            <person name="Sommer R.J."/>
        </authorList>
    </citation>
    <scope>NUCLEOTIDE SEQUENCE [LARGE SCALE GENOMIC DNA]</scope>
    <source>
        <strain evidence="8">PS312</strain>
    </source>
</reference>
<keyword evidence="5 6" id="KW-0472">Membrane</keyword>
<evidence type="ECO:0000256" key="3">
    <source>
        <dbReference type="ARBA" id="ARBA00022692"/>
    </source>
</evidence>
<keyword evidence="3 6" id="KW-0812">Transmembrane</keyword>
<dbReference type="Pfam" id="PF02118">
    <property type="entry name" value="Srg"/>
    <property type="match status" value="1"/>
</dbReference>
<dbReference type="GO" id="GO:0007606">
    <property type="term" value="P:sensory perception of chemical stimulus"/>
    <property type="evidence" value="ECO:0007669"/>
    <property type="project" value="UniProtKB-UniRule"/>
</dbReference>
<evidence type="ECO:0000313" key="8">
    <source>
        <dbReference type="Proteomes" id="UP000005239"/>
    </source>
</evidence>
<feature type="transmembrane region" description="Helical" evidence="6">
    <location>
        <begin position="102"/>
        <end position="122"/>
    </location>
</feature>
<protein>
    <recommendedName>
        <fullName evidence="6">Serpentine receptor class gamma</fullName>
    </recommendedName>
</protein>
<comment type="caution">
    <text evidence="6">Lacks conserved residue(s) required for the propagation of feature annotation.</text>
</comment>
<sequence>MSHHFTHLTLTYSWACIIKTFWILNHVGAIGSLLGKLIIIINRYSVLRSTDLLEKMLFYGYKYANVNGVDVIYSFTDEGVTALCGTTLLLNMPEATDAVWRLYPYANGLATYTAPVVLVIFSSKVRCLFLPKNLFKSSSVERICGILSVLSFMTHHFTHLTLPPGWGWIIKGVWIINHFGAIGSLLGKLIIIINRYSVLRSSDFKENVAFYEYTYGVKDDGVQSSKAITTTYYAIYVVASVAFTVLTSRKFAKLSSIVGEGSTKQQIVKHQQAMFIIVAFCIASHLVKVVHQALWGVFTIAGRIDIADSIWPFYPYANGLATYTAPVVLMVFSSKVRHILMPRSWFRSSSVESATTTSELAPSQAYRI</sequence>
<proteinExistence type="inferred from homology"/>
<evidence type="ECO:0000256" key="4">
    <source>
        <dbReference type="ARBA" id="ARBA00022989"/>
    </source>
</evidence>
<accession>A0A2A6CLC9</accession>
<name>A0A2A6CLC9_PRIPA</name>
<accession>A0A8R1YDX6</accession>
<evidence type="ECO:0000256" key="5">
    <source>
        <dbReference type="ARBA" id="ARBA00023136"/>
    </source>
</evidence>
<dbReference type="Proteomes" id="UP000005239">
    <property type="component" value="Unassembled WGS sequence"/>
</dbReference>
<evidence type="ECO:0000313" key="7">
    <source>
        <dbReference type="EnsemblMetazoa" id="PPA16499.1"/>
    </source>
</evidence>
<feature type="transmembrane region" description="Helical" evidence="6">
    <location>
        <begin position="313"/>
        <end position="333"/>
    </location>
</feature>
<dbReference type="GO" id="GO:0016020">
    <property type="term" value="C:membrane"/>
    <property type="evidence" value="ECO:0007669"/>
    <property type="project" value="UniProtKB-SubCell"/>
</dbReference>
<feature type="transmembrane region" description="Helical" evidence="6">
    <location>
        <begin position="143"/>
        <end position="162"/>
    </location>
</feature>
<comment type="similarity">
    <text evidence="2 6">Belongs to the nematode receptor-like protein srg family.</text>
</comment>
<feature type="transmembrane region" description="Helical" evidence="6">
    <location>
        <begin position="21"/>
        <end position="41"/>
    </location>
</feature>
<keyword evidence="4 6" id="KW-1133">Transmembrane helix</keyword>
<dbReference type="InterPro" id="IPR000609">
    <property type="entry name" value="7TM_GPCR_serpentine_rcpt_Srg"/>
</dbReference>
<dbReference type="PANTHER" id="PTHR31552:SF31">
    <property type="entry name" value="SERPENTINE RECEPTOR CLASS GAMMA"/>
    <property type="match status" value="1"/>
</dbReference>
<evidence type="ECO:0000256" key="1">
    <source>
        <dbReference type="ARBA" id="ARBA00004141"/>
    </source>
</evidence>
<dbReference type="AlphaFoldDB" id="A0A2A6CLC9"/>
<keyword evidence="8" id="KW-1185">Reference proteome</keyword>
<dbReference type="EnsemblMetazoa" id="PPA16499.1">
    <property type="protein sequence ID" value="PPA16499.1"/>
    <property type="gene ID" value="WBGene00106053"/>
</dbReference>
<feature type="transmembrane region" description="Helical" evidence="6">
    <location>
        <begin position="168"/>
        <end position="191"/>
    </location>
</feature>
<gene>
    <name evidence="7" type="primary">WBGene00106053</name>
</gene>
<reference evidence="7" key="2">
    <citation type="submission" date="2022-06" db="UniProtKB">
        <authorList>
            <consortium name="EnsemblMetazoa"/>
        </authorList>
    </citation>
    <scope>IDENTIFICATION</scope>
    <source>
        <strain evidence="7">PS312</strain>
    </source>
</reference>
<feature type="transmembrane region" description="Helical" evidence="6">
    <location>
        <begin position="273"/>
        <end position="301"/>
    </location>
</feature>
<evidence type="ECO:0000256" key="2">
    <source>
        <dbReference type="ARBA" id="ARBA00005692"/>
    </source>
</evidence>
<evidence type="ECO:0000256" key="6">
    <source>
        <dbReference type="RuleBase" id="RU280813"/>
    </source>
</evidence>
<comment type="subcellular location">
    <subcellularLocation>
        <location evidence="1">Membrane</location>
        <topology evidence="1">Multi-pass membrane protein</topology>
    </subcellularLocation>
</comment>
<organism evidence="7 8">
    <name type="scientific">Pristionchus pacificus</name>
    <name type="common">Parasitic nematode worm</name>
    <dbReference type="NCBI Taxonomy" id="54126"/>
    <lineage>
        <taxon>Eukaryota</taxon>
        <taxon>Metazoa</taxon>
        <taxon>Ecdysozoa</taxon>
        <taxon>Nematoda</taxon>
        <taxon>Chromadorea</taxon>
        <taxon>Rhabditida</taxon>
        <taxon>Rhabditina</taxon>
        <taxon>Diplogasteromorpha</taxon>
        <taxon>Diplogasteroidea</taxon>
        <taxon>Neodiplogasteridae</taxon>
        <taxon>Pristionchus</taxon>
    </lineage>
</organism>
<dbReference type="GO" id="GO:0004888">
    <property type="term" value="F:transmembrane signaling receptor activity"/>
    <property type="evidence" value="ECO:0007669"/>
    <property type="project" value="InterPro"/>
</dbReference>
<dbReference type="PANTHER" id="PTHR31552">
    <property type="entry name" value="SERPENTINE RECEPTOR CLASS GAMMA"/>
    <property type="match status" value="1"/>
</dbReference>